<reference evidence="1 2" key="1">
    <citation type="submission" date="2015-10" db="EMBL/GenBank/DDBJ databases">
        <title>Full genome of DAOMC 229536 Phialocephala scopiformis, a fungal endophyte of spruce producing the potent anti-insectan compound rugulosin.</title>
        <authorList>
            <consortium name="DOE Joint Genome Institute"/>
            <person name="Walker A.K."/>
            <person name="Frasz S.L."/>
            <person name="Seifert K.A."/>
            <person name="Miller J.D."/>
            <person name="Mondo S.J."/>
            <person name="Labutti K."/>
            <person name="Lipzen A."/>
            <person name="Dockter R."/>
            <person name="Kennedy M."/>
            <person name="Grigoriev I.V."/>
            <person name="Spatafora J.W."/>
        </authorList>
    </citation>
    <scope>NUCLEOTIDE SEQUENCE [LARGE SCALE GENOMIC DNA]</scope>
    <source>
        <strain evidence="1 2">CBS 120377</strain>
    </source>
</reference>
<protein>
    <submittedName>
        <fullName evidence="1">Uncharacterized protein</fullName>
    </submittedName>
</protein>
<proteinExistence type="predicted"/>
<dbReference type="EMBL" id="KQ947440">
    <property type="protein sequence ID" value="KUJ07274.1"/>
    <property type="molecule type" value="Genomic_DNA"/>
</dbReference>
<organism evidence="1 2">
    <name type="scientific">Mollisia scopiformis</name>
    <name type="common">Conifer needle endophyte fungus</name>
    <name type="synonym">Phialocephala scopiformis</name>
    <dbReference type="NCBI Taxonomy" id="149040"/>
    <lineage>
        <taxon>Eukaryota</taxon>
        <taxon>Fungi</taxon>
        <taxon>Dikarya</taxon>
        <taxon>Ascomycota</taxon>
        <taxon>Pezizomycotina</taxon>
        <taxon>Leotiomycetes</taxon>
        <taxon>Helotiales</taxon>
        <taxon>Mollisiaceae</taxon>
        <taxon>Mollisia</taxon>
    </lineage>
</organism>
<dbReference type="InParanoid" id="A0A132B5V8"/>
<evidence type="ECO:0000313" key="1">
    <source>
        <dbReference type="EMBL" id="KUJ07274.1"/>
    </source>
</evidence>
<keyword evidence="2" id="KW-1185">Reference proteome</keyword>
<gene>
    <name evidence="1" type="ORF">LY89DRAFT_361536</name>
</gene>
<evidence type="ECO:0000313" key="2">
    <source>
        <dbReference type="Proteomes" id="UP000070700"/>
    </source>
</evidence>
<dbReference type="Proteomes" id="UP000070700">
    <property type="component" value="Unassembled WGS sequence"/>
</dbReference>
<sequence length="98" mass="11239">MMRSVQETLLMWIVCVSIPQARTIAKIKLESNNTSVLKSERLALKETTSKFPPSFSLTEPCPQHRDSNPNPRCLSVSIRFLRQETCVFAVERLSECRK</sequence>
<accession>A0A132B5V8</accession>
<dbReference type="AlphaFoldDB" id="A0A132B5V8"/>
<name>A0A132B5V8_MOLSC</name>
<dbReference type="GeneID" id="28816724"/>
<dbReference type="KEGG" id="psco:LY89DRAFT_361536"/>
<dbReference type="RefSeq" id="XP_018061629.1">
    <property type="nucleotide sequence ID" value="XM_018206998.1"/>
</dbReference>